<dbReference type="OMA" id="PEWCHEY"/>
<keyword evidence="10" id="KW-1185">Reference proteome</keyword>
<feature type="domain" description="Helicase-associated" evidence="8">
    <location>
        <begin position="183"/>
        <end position="273"/>
    </location>
</feature>
<sequence>MVQPDLTPKKSIINNNNNNNNNKNVVNKTKFKPNTDKAVRRITPNLVSPNVSNNKLSTTTSNTTKTTTVNNDTDNRLKISKEIMDQKEALPVFTAKDALLKNFRVHDTVIIISETGTGKTTQFEGKCYRLYTQDTFEKFDESSIPEMKRSNIANVILQLKTIGIQDILGFDFLERPPLVTVKKSLELLYCLDALKDDGTLSELGKKMALFPLDPMYSKALIKSAEFDCLEEVLIIISMLSVESIFFTPKDKKKEVEDVKKIFFSPEGDHITFLNVFREYQKVNGNNQWCFDHFINTKSMAKVVNVFEQLVKYCISLKMKIVSCDQDLDRVKKSFIGGFFMNVAVLQPDKKYKTMVDNKEIQIHPTSFLFGQIPQHILYNELTITTKAFARNVMPIEASWLPEICPKYYGTKQVISNDPNSTSIEETTNAFK</sequence>
<dbReference type="GO" id="GO:0005524">
    <property type="term" value="F:ATP binding"/>
    <property type="evidence" value="ECO:0007669"/>
    <property type="project" value="UniProtKB-KW"/>
</dbReference>
<gene>
    <name evidence="9" type="ORF">DICPUDRAFT_80605</name>
</gene>
<reference evidence="10" key="1">
    <citation type="journal article" date="2011" name="Genome Biol.">
        <title>Comparative genomics of the social amoebae Dictyostelium discoideum and Dictyostelium purpureum.</title>
        <authorList>
            <consortium name="US DOE Joint Genome Institute (JGI-PGF)"/>
            <person name="Sucgang R."/>
            <person name="Kuo A."/>
            <person name="Tian X."/>
            <person name="Salerno W."/>
            <person name="Parikh A."/>
            <person name="Feasley C.L."/>
            <person name="Dalin E."/>
            <person name="Tu H."/>
            <person name="Huang E."/>
            <person name="Barry K."/>
            <person name="Lindquist E."/>
            <person name="Shapiro H."/>
            <person name="Bruce D."/>
            <person name="Schmutz J."/>
            <person name="Salamov A."/>
            <person name="Fey P."/>
            <person name="Gaudet P."/>
            <person name="Anjard C."/>
            <person name="Babu M.M."/>
            <person name="Basu S."/>
            <person name="Bushmanova Y."/>
            <person name="van der Wel H."/>
            <person name="Katoh-Kurasawa M."/>
            <person name="Dinh C."/>
            <person name="Coutinho P.M."/>
            <person name="Saito T."/>
            <person name="Elias M."/>
            <person name="Schaap P."/>
            <person name="Kay R.R."/>
            <person name="Henrissat B."/>
            <person name="Eichinger L."/>
            <person name="Rivero F."/>
            <person name="Putnam N.H."/>
            <person name="West C.M."/>
            <person name="Loomis W.F."/>
            <person name="Chisholm R.L."/>
            <person name="Shaulsky G."/>
            <person name="Strassmann J.E."/>
            <person name="Queller D.C."/>
            <person name="Kuspa A."/>
            <person name="Grigoriev I.V."/>
        </authorList>
    </citation>
    <scope>NUCLEOTIDE SEQUENCE [LARGE SCALE GENOMIC DNA]</scope>
    <source>
        <strain evidence="10">QSDP1</strain>
    </source>
</reference>
<evidence type="ECO:0000259" key="8">
    <source>
        <dbReference type="SMART" id="SM00847"/>
    </source>
</evidence>
<keyword evidence="4" id="KW-0347">Helicase</keyword>
<dbReference type="Pfam" id="PF07717">
    <property type="entry name" value="OB_NTP_bind"/>
    <property type="match status" value="1"/>
</dbReference>
<dbReference type="InterPro" id="IPR048333">
    <property type="entry name" value="HA2_WH"/>
</dbReference>
<dbReference type="OrthoDB" id="10253254at2759"/>
<dbReference type="Pfam" id="PF04408">
    <property type="entry name" value="WHD_HA2"/>
    <property type="match status" value="1"/>
</dbReference>
<accession>F0ZQZ6</accession>
<dbReference type="RefSeq" id="XP_003289839.1">
    <property type="nucleotide sequence ID" value="XM_003289791.1"/>
</dbReference>
<keyword evidence="2" id="KW-0547">Nucleotide-binding</keyword>
<dbReference type="InterPro" id="IPR007502">
    <property type="entry name" value="Helicase-assoc_dom"/>
</dbReference>
<dbReference type="GO" id="GO:0003724">
    <property type="term" value="F:RNA helicase activity"/>
    <property type="evidence" value="ECO:0007669"/>
    <property type="project" value="UniProtKB-EC"/>
</dbReference>
<evidence type="ECO:0000256" key="6">
    <source>
        <dbReference type="ARBA" id="ARBA00047984"/>
    </source>
</evidence>
<organism evidence="9 10">
    <name type="scientific">Dictyostelium purpureum</name>
    <name type="common">Slime mold</name>
    <dbReference type="NCBI Taxonomy" id="5786"/>
    <lineage>
        <taxon>Eukaryota</taxon>
        <taxon>Amoebozoa</taxon>
        <taxon>Evosea</taxon>
        <taxon>Eumycetozoa</taxon>
        <taxon>Dictyostelia</taxon>
        <taxon>Dictyosteliales</taxon>
        <taxon>Dictyosteliaceae</taxon>
        <taxon>Dictyostelium</taxon>
    </lineage>
</organism>
<evidence type="ECO:0000313" key="9">
    <source>
        <dbReference type="EMBL" id="EGC33619.1"/>
    </source>
</evidence>
<dbReference type="eggNOG" id="KOG0922">
    <property type="taxonomic scope" value="Eukaryota"/>
</dbReference>
<evidence type="ECO:0000256" key="7">
    <source>
        <dbReference type="SAM" id="MobiDB-lite"/>
    </source>
</evidence>
<dbReference type="GO" id="GO:0005634">
    <property type="term" value="C:nucleus"/>
    <property type="evidence" value="ECO:0007669"/>
    <property type="project" value="UniProtKB-ARBA"/>
</dbReference>
<dbReference type="Gene3D" id="3.40.50.300">
    <property type="entry name" value="P-loop containing nucleotide triphosphate hydrolases"/>
    <property type="match status" value="1"/>
</dbReference>
<dbReference type="Pfam" id="PF21010">
    <property type="entry name" value="HA2_C"/>
    <property type="match status" value="1"/>
</dbReference>
<evidence type="ECO:0000256" key="3">
    <source>
        <dbReference type="ARBA" id="ARBA00022801"/>
    </source>
</evidence>
<protein>
    <recommendedName>
        <fullName evidence="1">RNA helicase</fullName>
        <ecNumber evidence="1">3.6.4.13</ecNumber>
    </recommendedName>
</protein>
<dbReference type="AlphaFoldDB" id="F0ZQZ6"/>
<dbReference type="SUPFAM" id="SSF52540">
    <property type="entry name" value="P-loop containing nucleoside triphosphate hydrolases"/>
    <property type="match status" value="1"/>
</dbReference>
<evidence type="ECO:0000256" key="5">
    <source>
        <dbReference type="ARBA" id="ARBA00022840"/>
    </source>
</evidence>
<evidence type="ECO:0000313" key="10">
    <source>
        <dbReference type="Proteomes" id="UP000001064"/>
    </source>
</evidence>
<dbReference type="GeneID" id="10503256"/>
<dbReference type="Proteomes" id="UP000001064">
    <property type="component" value="Unassembled WGS sequence"/>
</dbReference>
<dbReference type="PANTHER" id="PTHR18934">
    <property type="entry name" value="ATP-DEPENDENT RNA HELICASE"/>
    <property type="match status" value="1"/>
</dbReference>
<dbReference type="STRING" id="5786.F0ZQZ6"/>
<feature type="region of interest" description="Disordered" evidence="7">
    <location>
        <begin position="50"/>
        <end position="71"/>
    </location>
</feature>
<proteinExistence type="predicted"/>
<keyword evidence="3" id="KW-0378">Hydrolase</keyword>
<keyword evidence="5" id="KW-0067">ATP-binding</keyword>
<dbReference type="EMBL" id="GL871133">
    <property type="protein sequence ID" value="EGC33619.1"/>
    <property type="molecule type" value="Genomic_DNA"/>
</dbReference>
<dbReference type="InterPro" id="IPR011709">
    <property type="entry name" value="DEAD-box_helicase_OB_fold"/>
</dbReference>
<dbReference type="InterPro" id="IPR027417">
    <property type="entry name" value="P-loop_NTPase"/>
</dbReference>
<dbReference type="InParanoid" id="F0ZQZ6"/>
<dbReference type="GO" id="GO:0016787">
    <property type="term" value="F:hydrolase activity"/>
    <property type="evidence" value="ECO:0007669"/>
    <property type="project" value="UniProtKB-KW"/>
</dbReference>
<dbReference type="KEGG" id="dpp:DICPUDRAFT_80605"/>
<evidence type="ECO:0000256" key="2">
    <source>
        <dbReference type="ARBA" id="ARBA00022741"/>
    </source>
</evidence>
<comment type="catalytic activity">
    <reaction evidence="6">
        <text>ATP + H2O = ADP + phosphate + H(+)</text>
        <dbReference type="Rhea" id="RHEA:13065"/>
        <dbReference type="ChEBI" id="CHEBI:15377"/>
        <dbReference type="ChEBI" id="CHEBI:15378"/>
        <dbReference type="ChEBI" id="CHEBI:30616"/>
        <dbReference type="ChEBI" id="CHEBI:43474"/>
        <dbReference type="ChEBI" id="CHEBI:456216"/>
        <dbReference type="EC" id="3.6.4.13"/>
    </reaction>
</comment>
<dbReference type="EC" id="3.6.4.13" evidence="1"/>
<dbReference type="PANTHER" id="PTHR18934:SF118">
    <property type="entry name" value="ATP-DEPENDENT RNA HELICASE DHX33"/>
    <property type="match status" value="1"/>
</dbReference>
<feature type="compositionally biased region" description="Low complexity" evidence="7">
    <location>
        <begin position="14"/>
        <end position="28"/>
    </location>
</feature>
<evidence type="ECO:0000256" key="4">
    <source>
        <dbReference type="ARBA" id="ARBA00022806"/>
    </source>
</evidence>
<name>F0ZQZ6_DICPU</name>
<dbReference type="Gene3D" id="1.20.120.1080">
    <property type="match status" value="1"/>
</dbReference>
<feature type="region of interest" description="Disordered" evidence="7">
    <location>
        <begin position="1"/>
        <end position="29"/>
    </location>
</feature>
<dbReference type="SMART" id="SM00847">
    <property type="entry name" value="HA2"/>
    <property type="match status" value="1"/>
</dbReference>
<dbReference type="VEuPathDB" id="AmoebaDB:DICPUDRAFT_80605"/>
<evidence type="ECO:0000256" key="1">
    <source>
        <dbReference type="ARBA" id="ARBA00012552"/>
    </source>
</evidence>